<dbReference type="AlphaFoldDB" id="A0AAD4AK81"/>
<evidence type="ECO:0000313" key="3">
    <source>
        <dbReference type="Proteomes" id="UP000016487"/>
    </source>
</evidence>
<dbReference type="InterPro" id="IPR049886">
    <property type="entry name" value="CFI_box_CTERM_dom"/>
</dbReference>
<dbReference type="InterPro" id="IPR012340">
    <property type="entry name" value="NA-bd_OB-fold"/>
</dbReference>
<dbReference type="GO" id="GO:0003676">
    <property type="term" value="F:nucleic acid binding"/>
    <property type="evidence" value="ECO:0007669"/>
    <property type="project" value="InterPro"/>
</dbReference>
<dbReference type="SMART" id="SM00357">
    <property type="entry name" value="CSP"/>
    <property type="match status" value="1"/>
</dbReference>
<dbReference type="EMBL" id="AHBZ03000014">
    <property type="protein sequence ID" value="KAF7773852.1"/>
    <property type="molecule type" value="Genomic_DNA"/>
</dbReference>
<dbReference type="RefSeq" id="WP_010368222.1">
    <property type="nucleotide sequence ID" value="NZ_AHBZ03000014.1"/>
</dbReference>
<protein>
    <recommendedName>
        <fullName evidence="1">CSD domain-containing protein</fullName>
    </recommendedName>
</protein>
<organism evidence="2 3">
    <name type="scientific">Pseudoalteromonas citrea</name>
    <dbReference type="NCBI Taxonomy" id="43655"/>
    <lineage>
        <taxon>Bacteria</taxon>
        <taxon>Pseudomonadati</taxon>
        <taxon>Pseudomonadota</taxon>
        <taxon>Gammaproteobacteria</taxon>
        <taxon>Alteromonadales</taxon>
        <taxon>Pseudoalteromonadaceae</taxon>
        <taxon>Pseudoalteromonas</taxon>
    </lineage>
</organism>
<reference evidence="2" key="1">
    <citation type="journal article" date="2012" name="J. Bacteriol.">
        <title>Genome sequences of type strains of seven species of the marine bacterium Pseudoalteromonas.</title>
        <authorList>
            <person name="Xie B.B."/>
            <person name="Shu Y.L."/>
            <person name="Qin Q.L."/>
            <person name="Rong J.C."/>
            <person name="Zhang X.Y."/>
            <person name="Chen X.L."/>
            <person name="Shi M."/>
            <person name="He H.L."/>
            <person name="Zhou B.C."/>
            <person name="Zhang Y.Z."/>
        </authorList>
    </citation>
    <scope>NUCLEOTIDE SEQUENCE</scope>
    <source>
        <strain evidence="2">DSM 8771</strain>
    </source>
</reference>
<sequence>MKGKIKFFSKEKGFGFVVADDGTEHFLGVREVIGANLPNNGDIVEFESRKGKKGPYAAQLNILTSSENTEQRKDDRVVCPSCNKKMYPKLIHDRGAFGDPKPRKSLCPFCGATVKDFSGCFIATSVYGDFDAPEVLFYRHYRDTVLKTKFLGRVFIKVYYFISPSIVTILERSPHLTRLIKNRLDASVRKASF</sequence>
<dbReference type="InterPro" id="IPR011129">
    <property type="entry name" value="CSD"/>
</dbReference>
<evidence type="ECO:0000313" key="2">
    <source>
        <dbReference type="EMBL" id="KAF7773852.1"/>
    </source>
</evidence>
<dbReference type="GO" id="GO:0005829">
    <property type="term" value="C:cytosol"/>
    <property type="evidence" value="ECO:0007669"/>
    <property type="project" value="UniProtKB-ARBA"/>
</dbReference>
<dbReference type="Gene3D" id="2.40.50.140">
    <property type="entry name" value="Nucleic acid-binding proteins"/>
    <property type="match status" value="1"/>
</dbReference>
<feature type="domain" description="CSD" evidence="1">
    <location>
        <begin position="1"/>
        <end position="62"/>
    </location>
</feature>
<accession>A0AAD4AK81</accession>
<evidence type="ECO:0000259" key="1">
    <source>
        <dbReference type="PROSITE" id="PS51857"/>
    </source>
</evidence>
<dbReference type="PROSITE" id="PS51857">
    <property type="entry name" value="CSD_2"/>
    <property type="match status" value="1"/>
</dbReference>
<dbReference type="InterPro" id="IPR002059">
    <property type="entry name" value="CSP_DNA-bd"/>
</dbReference>
<gene>
    <name evidence="2" type="ORF">PCIT_a0187</name>
</gene>
<name>A0AAD4AK81_9GAMM</name>
<proteinExistence type="predicted"/>
<reference evidence="2" key="2">
    <citation type="submission" date="2015-03" db="EMBL/GenBank/DDBJ databases">
        <title>Genome sequence of Pseudoalteromonas citrea.</title>
        <authorList>
            <person name="Xie B.-B."/>
            <person name="Rong J.-C."/>
            <person name="Qin Q.-L."/>
            <person name="Zhang Y.-Z."/>
        </authorList>
    </citation>
    <scope>NUCLEOTIDE SEQUENCE</scope>
    <source>
        <strain evidence="2">DSM 8771</strain>
    </source>
</reference>
<comment type="caution">
    <text evidence="2">The sequence shown here is derived from an EMBL/GenBank/DDBJ whole genome shotgun (WGS) entry which is preliminary data.</text>
</comment>
<dbReference type="NCBIfam" id="NF041770">
    <property type="entry name" value="CFI_box_CTERM"/>
    <property type="match status" value="1"/>
</dbReference>
<dbReference type="SUPFAM" id="SSF50249">
    <property type="entry name" value="Nucleic acid-binding proteins"/>
    <property type="match status" value="1"/>
</dbReference>
<dbReference type="Proteomes" id="UP000016487">
    <property type="component" value="Unassembled WGS sequence"/>
</dbReference>
<dbReference type="Pfam" id="PF00313">
    <property type="entry name" value="CSD"/>
    <property type="match status" value="1"/>
</dbReference>